<name>A0AB73IPD3_9BURK</name>
<evidence type="ECO:0000313" key="2">
    <source>
        <dbReference type="Proteomes" id="UP001229486"/>
    </source>
</evidence>
<organism evidence="1 2">
    <name type="scientific">Paraburkholderia caledonica</name>
    <dbReference type="NCBI Taxonomy" id="134536"/>
    <lineage>
        <taxon>Bacteria</taxon>
        <taxon>Pseudomonadati</taxon>
        <taxon>Pseudomonadota</taxon>
        <taxon>Betaproteobacteria</taxon>
        <taxon>Burkholderiales</taxon>
        <taxon>Burkholderiaceae</taxon>
        <taxon>Paraburkholderia</taxon>
    </lineage>
</organism>
<dbReference type="Proteomes" id="UP001229486">
    <property type="component" value="Unassembled WGS sequence"/>
</dbReference>
<reference evidence="1" key="1">
    <citation type="submission" date="2023-07" db="EMBL/GenBank/DDBJ databases">
        <title>Sorghum-associated microbial communities from plants grown in Nebraska, USA.</title>
        <authorList>
            <person name="Schachtman D."/>
        </authorList>
    </citation>
    <scope>NUCLEOTIDE SEQUENCE</scope>
    <source>
        <strain evidence="1">DS1061</strain>
    </source>
</reference>
<accession>A0AB73IPD3</accession>
<comment type="caution">
    <text evidence="1">The sequence shown here is derived from an EMBL/GenBank/DDBJ whole genome shotgun (WGS) entry which is preliminary data.</text>
</comment>
<evidence type="ECO:0000313" key="1">
    <source>
        <dbReference type="EMBL" id="MDP9651861.1"/>
    </source>
</evidence>
<proteinExistence type="predicted"/>
<dbReference type="EMBL" id="JAURTK010000036">
    <property type="protein sequence ID" value="MDP9651861.1"/>
    <property type="molecule type" value="Genomic_DNA"/>
</dbReference>
<protein>
    <submittedName>
        <fullName evidence="1">Uncharacterized protein</fullName>
    </submittedName>
</protein>
<gene>
    <name evidence="1" type="ORF">J2793_007336</name>
</gene>
<dbReference type="AlphaFoldDB" id="A0AB73IPD3"/>
<sequence length="119" mass="13121">MIVGKPAVLLDAIHRVDVNAEAAQDLDQILFVKKVKADKRPSSTSNFFRGRRVFASQRMRELGRVDGHVVTAEKRAHSSRITALPINNGAKNIEQEGFDCGTPGHFLNLSIGGLEQVER</sequence>